<dbReference type="GO" id="GO:0055038">
    <property type="term" value="C:recycling endosome membrane"/>
    <property type="evidence" value="ECO:0007669"/>
    <property type="project" value="UniProtKB-SubCell"/>
</dbReference>
<evidence type="ECO:0000256" key="5">
    <source>
        <dbReference type="ARBA" id="ARBA00022753"/>
    </source>
</evidence>
<dbReference type="GO" id="GO:0031901">
    <property type="term" value="C:early endosome membrane"/>
    <property type="evidence" value="ECO:0007669"/>
    <property type="project" value="UniProtKB-SubCell"/>
</dbReference>
<dbReference type="Pfam" id="PF11945">
    <property type="entry name" value="WASH_WAHD"/>
    <property type="match status" value="1"/>
</dbReference>
<dbReference type="AlphaFoldDB" id="A0A091E746"/>
<evidence type="ECO:0000256" key="1">
    <source>
        <dbReference type="ARBA" id="ARBA00004146"/>
    </source>
</evidence>
<dbReference type="EMBL" id="KN101083">
    <property type="protein sequence ID" value="KFO38588.1"/>
    <property type="molecule type" value="Genomic_DNA"/>
</dbReference>
<gene>
    <name evidence="9" type="ORF">H920_00007</name>
</gene>
<evidence type="ECO:0000256" key="7">
    <source>
        <dbReference type="ARBA" id="ARBA00023203"/>
    </source>
</evidence>
<evidence type="ECO:0000313" key="10">
    <source>
        <dbReference type="Proteomes" id="UP000028990"/>
    </source>
</evidence>
<dbReference type="GO" id="GO:0043015">
    <property type="term" value="F:gamma-tubulin binding"/>
    <property type="evidence" value="ECO:0007669"/>
    <property type="project" value="TreeGrafter"/>
</dbReference>
<dbReference type="Proteomes" id="UP000028990">
    <property type="component" value="Unassembled WGS sequence"/>
</dbReference>
<comment type="similarity">
    <text evidence="3">Belongs to the WASH1 family.</text>
</comment>
<evidence type="ECO:0000256" key="4">
    <source>
        <dbReference type="ARBA" id="ARBA00022448"/>
    </source>
</evidence>
<dbReference type="PANTHER" id="PTHR23331">
    <property type="entry name" value="CXYORF1"/>
    <property type="match status" value="1"/>
</dbReference>
<keyword evidence="5" id="KW-0967">Endosome</keyword>
<evidence type="ECO:0000313" key="9">
    <source>
        <dbReference type="EMBL" id="KFO38588.1"/>
    </source>
</evidence>
<protein>
    <submittedName>
        <fullName evidence="9">WAS protein family like protein 1</fullName>
    </submittedName>
</protein>
<dbReference type="GO" id="GO:0042147">
    <property type="term" value="P:retrograde transport, endosome to Golgi"/>
    <property type="evidence" value="ECO:0007669"/>
    <property type="project" value="TreeGrafter"/>
</dbReference>
<evidence type="ECO:0000256" key="6">
    <source>
        <dbReference type="ARBA" id="ARBA00023136"/>
    </source>
</evidence>
<keyword evidence="7" id="KW-0009">Actin-binding</keyword>
<organism evidence="9 10">
    <name type="scientific">Fukomys damarensis</name>
    <name type="common">Damaraland mole rat</name>
    <name type="synonym">Cryptomys damarensis</name>
    <dbReference type="NCBI Taxonomy" id="885580"/>
    <lineage>
        <taxon>Eukaryota</taxon>
        <taxon>Metazoa</taxon>
        <taxon>Chordata</taxon>
        <taxon>Craniata</taxon>
        <taxon>Vertebrata</taxon>
        <taxon>Euteleostomi</taxon>
        <taxon>Mammalia</taxon>
        <taxon>Eutheria</taxon>
        <taxon>Euarchontoglires</taxon>
        <taxon>Glires</taxon>
        <taxon>Rodentia</taxon>
        <taxon>Hystricomorpha</taxon>
        <taxon>Bathyergidae</taxon>
        <taxon>Fukomys</taxon>
    </lineage>
</organism>
<proteinExistence type="inferred from homology"/>
<dbReference type="InterPro" id="IPR028290">
    <property type="entry name" value="WASH1"/>
</dbReference>
<evidence type="ECO:0000256" key="3">
    <source>
        <dbReference type="ARBA" id="ARBA00005602"/>
    </source>
</evidence>
<dbReference type="PANTHER" id="PTHR23331:SF5">
    <property type="entry name" value="WAS PROTEIN FAMILY HOMOLOG 2-RELATED"/>
    <property type="match status" value="1"/>
</dbReference>
<dbReference type="GO" id="GO:0032456">
    <property type="term" value="P:endocytic recycling"/>
    <property type="evidence" value="ECO:0007669"/>
    <property type="project" value="TreeGrafter"/>
</dbReference>
<dbReference type="InterPro" id="IPR021854">
    <property type="entry name" value="WASH1_WAHD"/>
</dbReference>
<sequence length="71" mass="7873">MAPVSLDPGAQLNLQGRPWARPQPLLFRGRISQRVELSRSQLQVVGERISLAQAKIEKIKGSKKAIKVART</sequence>
<dbReference type="GO" id="GO:0034314">
    <property type="term" value="P:Arp2/3 complex-mediated actin nucleation"/>
    <property type="evidence" value="ECO:0007669"/>
    <property type="project" value="InterPro"/>
</dbReference>
<keyword evidence="10" id="KW-1185">Reference proteome</keyword>
<dbReference type="GO" id="GO:0005829">
    <property type="term" value="C:cytosol"/>
    <property type="evidence" value="ECO:0007669"/>
    <property type="project" value="GOC"/>
</dbReference>
<dbReference type="GO" id="GO:0006887">
    <property type="term" value="P:exocytosis"/>
    <property type="evidence" value="ECO:0007669"/>
    <property type="project" value="TreeGrafter"/>
</dbReference>
<comment type="subcellular location">
    <subcellularLocation>
        <location evidence="1">Early endosome membrane</location>
    </subcellularLocation>
    <subcellularLocation>
        <location evidence="2">Recycling endosome membrane</location>
    </subcellularLocation>
</comment>
<evidence type="ECO:0000259" key="8">
    <source>
        <dbReference type="Pfam" id="PF11945"/>
    </source>
</evidence>
<dbReference type="GO" id="GO:0003779">
    <property type="term" value="F:actin binding"/>
    <property type="evidence" value="ECO:0007669"/>
    <property type="project" value="UniProtKB-KW"/>
</dbReference>
<name>A0A091E746_FUKDA</name>
<keyword evidence="6" id="KW-0472">Membrane</keyword>
<evidence type="ECO:0000256" key="2">
    <source>
        <dbReference type="ARBA" id="ARBA00004565"/>
    </source>
</evidence>
<dbReference type="GO" id="GO:0043014">
    <property type="term" value="F:alpha-tubulin binding"/>
    <property type="evidence" value="ECO:0007669"/>
    <property type="project" value="InterPro"/>
</dbReference>
<dbReference type="GO" id="GO:0071203">
    <property type="term" value="C:WASH complex"/>
    <property type="evidence" value="ECO:0007669"/>
    <property type="project" value="InterPro"/>
</dbReference>
<accession>A0A091E746</accession>
<reference evidence="9 10" key="1">
    <citation type="submission" date="2013-11" db="EMBL/GenBank/DDBJ databases">
        <title>The Damaraland mole rat (Fukomys damarensis) genome and evolution of African mole rats.</title>
        <authorList>
            <person name="Gladyshev V.N."/>
            <person name="Fang X."/>
        </authorList>
    </citation>
    <scope>NUCLEOTIDE SEQUENCE [LARGE SCALE GENOMIC DNA]</scope>
    <source>
        <tissue evidence="9">Liver</tissue>
    </source>
</reference>
<feature type="domain" description="WASH1 WAHD" evidence="8">
    <location>
        <begin position="29"/>
        <end position="68"/>
    </location>
</feature>
<keyword evidence="4" id="KW-0813">Transport</keyword>